<evidence type="ECO:0000313" key="2">
    <source>
        <dbReference type="EMBL" id="ABM19276.1"/>
    </source>
</evidence>
<reference evidence="3" key="1">
    <citation type="journal article" date="2011" name="Appl. Environ. Microbiol.">
        <title>Genomic potential of Marinobacter aquaeolei, a biogeochemical 'opportunitroph'.</title>
        <authorList>
            <person name="Singer E."/>
            <person name="Webb E.A."/>
            <person name="Nelson W.C."/>
            <person name="Heidelberg J.F."/>
            <person name="Ivanova N."/>
            <person name="Pati A."/>
            <person name="Edwards K.J."/>
        </authorList>
    </citation>
    <scope>NUCLEOTIDE SEQUENCE [LARGE SCALE GENOMIC DNA]</scope>
    <source>
        <strain evidence="3">ATCC 700491 / DSM 11845 / VT8</strain>
    </source>
</reference>
<dbReference type="Gene3D" id="2.30.180.10">
    <property type="entry name" value="FAS1 domain"/>
    <property type="match status" value="2"/>
</dbReference>
<dbReference type="PROSITE" id="PS51257">
    <property type="entry name" value="PROKAR_LIPOPROTEIN"/>
    <property type="match status" value="1"/>
</dbReference>
<dbReference type="SUPFAM" id="SSF82153">
    <property type="entry name" value="FAS1 domain"/>
    <property type="match status" value="2"/>
</dbReference>
<dbReference type="InterPro" id="IPR000782">
    <property type="entry name" value="FAS1_domain"/>
</dbReference>
<evidence type="ECO:0000313" key="3">
    <source>
        <dbReference type="Proteomes" id="UP000000998"/>
    </source>
</evidence>
<evidence type="ECO:0000259" key="1">
    <source>
        <dbReference type="PROSITE" id="PS50213"/>
    </source>
</evidence>
<dbReference type="RefSeq" id="WP_011785667.1">
    <property type="nucleotide sequence ID" value="NC_008740.1"/>
</dbReference>
<dbReference type="PANTHER" id="PTHR10900">
    <property type="entry name" value="PERIOSTIN-RELATED"/>
    <property type="match status" value="1"/>
</dbReference>
<dbReference type="PANTHER" id="PTHR10900:SF77">
    <property type="entry name" value="FI19380P1"/>
    <property type="match status" value="1"/>
</dbReference>
<dbReference type="SMART" id="SM00554">
    <property type="entry name" value="FAS1"/>
    <property type="match status" value="2"/>
</dbReference>
<dbReference type="EMBL" id="CP000514">
    <property type="protein sequence ID" value="ABM19276.1"/>
    <property type="molecule type" value="Genomic_DNA"/>
</dbReference>
<dbReference type="AlphaFoldDB" id="A1U2Q7"/>
<dbReference type="InterPro" id="IPR050904">
    <property type="entry name" value="Adhesion/Biosynth-related"/>
</dbReference>
<dbReference type="GO" id="GO:0030198">
    <property type="term" value="P:extracellular matrix organization"/>
    <property type="evidence" value="ECO:0007669"/>
    <property type="project" value="TreeGrafter"/>
</dbReference>
<dbReference type="GO" id="GO:0050839">
    <property type="term" value="F:cell adhesion molecule binding"/>
    <property type="evidence" value="ECO:0007669"/>
    <property type="project" value="TreeGrafter"/>
</dbReference>
<sequence length="346" mass="35614" precursor="true">MKAKYALPMVLAGSVMLSGCWLDDDDNDDNGTTEAATQSILEIAVENANTTILEAAVLEADPSIAELLGGDDQLTVFAPTDAAFEALLDDLGLTAEELLANTELLNTVLTYHVLATSVGEVKAAAAISVAQSPVPQNLVPTVNGENVALSISQENGEDVLYVNTSRVTGPDVDATNGVIHLIDKVLLPPPSDLSDTDATIGAIVTALAEAGEGAEFTTLLAALKTGGASELLAAALNENATLTVFAPTDDAFGDLLSELNLTPEQLLADENLPTVLEQHIIVGSSVGSLTAYASNGGTVPNLAGTTLNVDIQNNALIIEGSTVIEADVEASNGVIHVIDKVIYTVD</sequence>
<dbReference type="Pfam" id="PF02469">
    <property type="entry name" value="Fasciclin"/>
    <property type="match status" value="2"/>
</dbReference>
<dbReference type="HOGENOM" id="CLU_031281_1_0_6"/>
<protein>
    <submittedName>
        <fullName evidence="2">Beta-Ig-H3/fasciclin</fullName>
    </submittedName>
</protein>
<dbReference type="GO" id="GO:0005615">
    <property type="term" value="C:extracellular space"/>
    <property type="evidence" value="ECO:0007669"/>
    <property type="project" value="TreeGrafter"/>
</dbReference>
<dbReference type="Proteomes" id="UP000000998">
    <property type="component" value="Chromosome"/>
</dbReference>
<dbReference type="eggNOG" id="COG2335">
    <property type="taxonomic scope" value="Bacteria"/>
</dbReference>
<accession>A1U2Q7</accession>
<feature type="domain" description="FAS1" evidence="1">
    <location>
        <begin position="200"/>
        <end position="342"/>
    </location>
</feature>
<dbReference type="STRING" id="351348.Maqu_2197"/>
<dbReference type="GO" id="GO:0007155">
    <property type="term" value="P:cell adhesion"/>
    <property type="evidence" value="ECO:0007669"/>
    <property type="project" value="TreeGrafter"/>
</dbReference>
<feature type="domain" description="FAS1" evidence="1">
    <location>
        <begin position="37"/>
        <end position="186"/>
    </location>
</feature>
<dbReference type="KEGG" id="maq:Maqu_2197"/>
<name>A1U2Q7_MARN8</name>
<organism evidence="2 3">
    <name type="scientific">Marinobacter nauticus (strain ATCC 700491 / DSM 11845 / VT8)</name>
    <name type="common">Marinobacter aquaeolei</name>
    <dbReference type="NCBI Taxonomy" id="351348"/>
    <lineage>
        <taxon>Bacteria</taxon>
        <taxon>Pseudomonadati</taxon>
        <taxon>Pseudomonadota</taxon>
        <taxon>Gammaproteobacteria</taxon>
        <taxon>Pseudomonadales</taxon>
        <taxon>Marinobacteraceae</taxon>
        <taxon>Marinobacter</taxon>
    </lineage>
</organism>
<dbReference type="GO" id="GO:0031012">
    <property type="term" value="C:extracellular matrix"/>
    <property type="evidence" value="ECO:0007669"/>
    <property type="project" value="TreeGrafter"/>
</dbReference>
<gene>
    <name evidence="2" type="ordered locus">Maqu_2197</name>
</gene>
<dbReference type="PROSITE" id="PS50213">
    <property type="entry name" value="FAS1"/>
    <property type="match status" value="2"/>
</dbReference>
<proteinExistence type="predicted"/>
<dbReference type="InterPro" id="IPR036378">
    <property type="entry name" value="FAS1_dom_sf"/>
</dbReference>